<dbReference type="AlphaFoldDB" id="A0A1Q5Q1P7"/>
<protein>
    <recommendedName>
        <fullName evidence="3">DprA winged helix domain-containing protein</fullName>
    </recommendedName>
</protein>
<dbReference type="Proteomes" id="UP000185628">
    <property type="component" value="Unassembled WGS sequence"/>
</dbReference>
<name>A0A1Q5Q1P7_9ACTO</name>
<sequence>MLLPNKLFSYQATGLPLLPEILTQLSEPMSPKDLATRLHPTTVDPLKIIDALDCLYALGRIDLNEEGMLHRCSKK</sequence>
<gene>
    <name evidence="1" type="ORF">BSZ39_07845</name>
</gene>
<evidence type="ECO:0008006" key="3">
    <source>
        <dbReference type="Google" id="ProtNLM"/>
    </source>
</evidence>
<dbReference type="RefSeq" id="WP_073716803.1">
    <property type="nucleotide sequence ID" value="NZ_MQVR01000042.1"/>
</dbReference>
<dbReference type="InterPro" id="IPR046900">
    <property type="entry name" value="ABC-3C_MC7"/>
</dbReference>
<reference evidence="2" key="1">
    <citation type="submission" date="2016-12" db="EMBL/GenBank/DDBJ databases">
        <authorList>
            <person name="Meng X."/>
        </authorList>
    </citation>
    <scope>NUCLEOTIDE SEQUENCE [LARGE SCALE GENOMIC DNA]</scope>
    <source>
        <strain evidence="2">DSM 19116</strain>
    </source>
</reference>
<comment type="caution">
    <text evidence="1">The sequence shown here is derived from an EMBL/GenBank/DDBJ whole genome shotgun (WGS) entry which is preliminary data.</text>
</comment>
<dbReference type="Pfam" id="PF20292">
    <property type="entry name" value="MC7"/>
    <property type="match status" value="1"/>
</dbReference>
<evidence type="ECO:0000313" key="1">
    <source>
        <dbReference type="EMBL" id="OKL53747.1"/>
    </source>
</evidence>
<evidence type="ECO:0000313" key="2">
    <source>
        <dbReference type="Proteomes" id="UP000185628"/>
    </source>
</evidence>
<accession>A0A1Q5Q1P7</accession>
<proteinExistence type="predicted"/>
<keyword evidence="2" id="KW-1185">Reference proteome</keyword>
<dbReference type="EMBL" id="MQVR01000042">
    <property type="protein sequence ID" value="OKL53747.1"/>
    <property type="molecule type" value="Genomic_DNA"/>
</dbReference>
<organism evidence="1 2">
    <name type="scientific">Bowdeniella nasicola</name>
    <dbReference type="NCBI Taxonomy" id="208480"/>
    <lineage>
        <taxon>Bacteria</taxon>
        <taxon>Bacillati</taxon>
        <taxon>Actinomycetota</taxon>
        <taxon>Actinomycetes</taxon>
        <taxon>Actinomycetales</taxon>
        <taxon>Actinomycetaceae</taxon>
        <taxon>Bowdeniella</taxon>
    </lineage>
</organism>